<evidence type="ECO:0000256" key="4">
    <source>
        <dbReference type="PROSITE-ProRule" id="PRU01161"/>
    </source>
</evidence>
<evidence type="ECO:0000256" key="1">
    <source>
        <dbReference type="ARBA" id="ARBA00022801"/>
    </source>
</evidence>
<keyword evidence="2 4" id="KW-0442">Lipid degradation</keyword>
<feature type="short sequence motif" description="GXSXG" evidence="4">
    <location>
        <begin position="41"/>
        <end position="45"/>
    </location>
</feature>
<name>A0A540W1U9_9ACTN</name>
<feature type="active site" description="Proton acceptor" evidence="4">
    <location>
        <position position="188"/>
    </location>
</feature>
<dbReference type="Gene3D" id="3.40.1090.10">
    <property type="entry name" value="Cytosolic phospholipase A2 catalytic domain"/>
    <property type="match status" value="2"/>
</dbReference>
<dbReference type="RefSeq" id="WP_141633003.1">
    <property type="nucleotide sequence ID" value="NZ_VIGB01000003.1"/>
</dbReference>
<evidence type="ECO:0000256" key="2">
    <source>
        <dbReference type="ARBA" id="ARBA00022963"/>
    </source>
</evidence>
<dbReference type="InterPro" id="IPR016035">
    <property type="entry name" value="Acyl_Trfase/lysoPLipase"/>
</dbReference>
<dbReference type="AlphaFoldDB" id="A0A540W1U9"/>
<dbReference type="PANTHER" id="PTHR14226">
    <property type="entry name" value="NEUROPATHY TARGET ESTERASE/SWISS CHEESE D.MELANOGASTER"/>
    <property type="match status" value="1"/>
</dbReference>
<feature type="active site" description="Nucleophile" evidence="4">
    <location>
        <position position="43"/>
    </location>
</feature>
<keyword evidence="3 4" id="KW-0443">Lipid metabolism</keyword>
<organism evidence="6 7">
    <name type="scientific">Kitasatospora acidiphila</name>
    <dbReference type="NCBI Taxonomy" id="2567942"/>
    <lineage>
        <taxon>Bacteria</taxon>
        <taxon>Bacillati</taxon>
        <taxon>Actinomycetota</taxon>
        <taxon>Actinomycetes</taxon>
        <taxon>Kitasatosporales</taxon>
        <taxon>Streptomycetaceae</taxon>
        <taxon>Kitasatospora</taxon>
    </lineage>
</organism>
<dbReference type="OrthoDB" id="2339873at2"/>
<dbReference type="EMBL" id="VIGB01000003">
    <property type="protein sequence ID" value="TQF02304.1"/>
    <property type="molecule type" value="Genomic_DNA"/>
</dbReference>
<sequence>MSTRALVLGGGGVAGIAWLNGVVAGLADQGLDVREVDQVIGTSAGSAVGAQLLSGLPYQDLFDRQVRPELQSQELAPVGMTTAELFAFWEALLAEVSDPAEIRRRAGELARTAETVAPAERLAVIESRLPVHDWPQHPFTVVAVDAVTGDYRLFDRTSGVPLVTAVAASCAIPGIWPTVEIDGVPYLDGGVPSISNTRLAAGSDRVLVLAPMPDAFLEQEVAGLTEAGARVEVVTPSEAALAAFGADPLAAATRAPAADAGRAQGRELADGLRGFWA</sequence>
<dbReference type="PANTHER" id="PTHR14226:SF57">
    <property type="entry name" value="BLR7027 PROTEIN"/>
    <property type="match status" value="1"/>
</dbReference>
<dbReference type="InterPro" id="IPR050301">
    <property type="entry name" value="NTE"/>
</dbReference>
<comment type="caution">
    <text evidence="6">The sequence shown here is derived from an EMBL/GenBank/DDBJ whole genome shotgun (WGS) entry which is preliminary data.</text>
</comment>
<dbReference type="Pfam" id="PF01734">
    <property type="entry name" value="Patatin"/>
    <property type="match status" value="1"/>
</dbReference>
<dbReference type="SUPFAM" id="SSF52151">
    <property type="entry name" value="FabD/lysophospholipase-like"/>
    <property type="match status" value="1"/>
</dbReference>
<proteinExistence type="predicted"/>
<reference evidence="6 7" key="1">
    <citation type="submission" date="2019-06" db="EMBL/GenBank/DDBJ databases">
        <title>Description of Kitasatospora acidophila sp. nov. isolated from pine grove soil, and reclassification of Streptomyces novaecaesareae to Kitasatospora novaeceasareae comb. nov.</title>
        <authorList>
            <person name="Kim M.J."/>
        </authorList>
    </citation>
    <scope>NUCLEOTIDE SEQUENCE [LARGE SCALE GENOMIC DNA]</scope>
    <source>
        <strain evidence="6 7">MMS16-CNU292</strain>
    </source>
</reference>
<gene>
    <name evidence="6" type="ORF">E6W39_08475</name>
</gene>
<feature type="domain" description="PNPLA" evidence="5">
    <location>
        <begin position="6"/>
        <end position="202"/>
    </location>
</feature>
<evidence type="ECO:0000259" key="5">
    <source>
        <dbReference type="PROSITE" id="PS51635"/>
    </source>
</evidence>
<keyword evidence="1 4" id="KW-0378">Hydrolase</keyword>
<dbReference type="Proteomes" id="UP000319103">
    <property type="component" value="Unassembled WGS sequence"/>
</dbReference>
<dbReference type="PROSITE" id="PS51635">
    <property type="entry name" value="PNPLA"/>
    <property type="match status" value="1"/>
</dbReference>
<dbReference type="GO" id="GO:0016042">
    <property type="term" value="P:lipid catabolic process"/>
    <property type="evidence" value="ECO:0007669"/>
    <property type="project" value="UniProtKB-UniRule"/>
</dbReference>
<feature type="short sequence motif" description="GXGXXG" evidence="4">
    <location>
        <begin position="10"/>
        <end position="15"/>
    </location>
</feature>
<evidence type="ECO:0000313" key="6">
    <source>
        <dbReference type="EMBL" id="TQF02304.1"/>
    </source>
</evidence>
<evidence type="ECO:0000256" key="3">
    <source>
        <dbReference type="ARBA" id="ARBA00023098"/>
    </source>
</evidence>
<feature type="short sequence motif" description="DGA/G" evidence="4">
    <location>
        <begin position="188"/>
        <end position="190"/>
    </location>
</feature>
<dbReference type="GO" id="GO:0016787">
    <property type="term" value="F:hydrolase activity"/>
    <property type="evidence" value="ECO:0007669"/>
    <property type="project" value="UniProtKB-UniRule"/>
</dbReference>
<keyword evidence="7" id="KW-1185">Reference proteome</keyword>
<dbReference type="InterPro" id="IPR002641">
    <property type="entry name" value="PNPLA_dom"/>
</dbReference>
<evidence type="ECO:0000313" key="7">
    <source>
        <dbReference type="Proteomes" id="UP000319103"/>
    </source>
</evidence>
<accession>A0A540W1U9</accession>
<protein>
    <submittedName>
        <fullName evidence="6">Patatin-like phospholipase family protein</fullName>
    </submittedName>
</protein>